<keyword evidence="3" id="KW-1185">Reference proteome</keyword>
<comment type="caution">
    <text evidence="2">The sequence shown here is derived from an EMBL/GenBank/DDBJ whole genome shotgun (WGS) entry which is preliminary data.</text>
</comment>
<dbReference type="RefSeq" id="WP_197309559.1">
    <property type="nucleotide sequence ID" value="NZ_JADZLT010000037.1"/>
</dbReference>
<accession>A0A931MXW8</accession>
<keyword evidence="1" id="KW-0812">Transmembrane</keyword>
<organism evidence="2 3">
    <name type="scientific">Methylobrevis albus</name>
    <dbReference type="NCBI Taxonomy" id="2793297"/>
    <lineage>
        <taxon>Bacteria</taxon>
        <taxon>Pseudomonadati</taxon>
        <taxon>Pseudomonadota</taxon>
        <taxon>Alphaproteobacteria</taxon>
        <taxon>Hyphomicrobiales</taxon>
        <taxon>Pleomorphomonadaceae</taxon>
        <taxon>Methylobrevis</taxon>
    </lineage>
</organism>
<gene>
    <name evidence="2" type="ORF">I5731_01340</name>
</gene>
<evidence type="ECO:0000313" key="2">
    <source>
        <dbReference type="EMBL" id="MBH0236454.1"/>
    </source>
</evidence>
<feature type="transmembrane region" description="Helical" evidence="1">
    <location>
        <begin position="6"/>
        <end position="28"/>
    </location>
</feature>
<reference evidence="2" key="1">
    <citation type="submission" date="2020-12" db="EMBL/GenBank/DDBJ databases">
        <title>Methylobrevis albus sp. nov., isolated from fresh water lack sediment.</title>
        <authorList>
            <person name="Zou Q."/>
        </authorList>
    </citation>
    <scope>NUCLEOTIDE SEQUENCE</scope>
    <source>
        <strain evidence="2">L22</strain>
    </source>
</reference>
<keyword evidence="1" id="KW-1133">Transmembrane helix</keyword>
<feature type="transmembrane region" description="Helical" evidence="1">
    <location>
        <begin position="72"/>
        <end position="91"/>
    </location>
</feature>
<dbReference type="AlphaFoldDB" id="A0A931MXW8"/>
<feature type="transmembrane region" description="Helical" evidence="1">
    <location>
        <begin position="111"/>
        <end position="130"/>
    </location>
</feature>
<feature type="transmembrane region" description="Helical" evidence="1">
    <location>
        <begin position="40"/>
        <end position="60"/>
    </location>
</feature>
<feature type="transmembrane region" description="Helical" evidence="1">
    <location>
        <begin position="136"/>
        <end position="156"/>
    </location>
</feature>
<evidence type="ECO:0000256" key="1">
    <source>
        <dbReference type="SAM" id="Phobius"/>
    </source>
</evidence>
<protein>
    <submittedName>
        <fullName evidence="2">Uncharacterized protein</fullName>
    </submittedName>
</protein>
<dbReference type="EMBL" id="JADZLT010000037">
    <property type="protein sequence ID" value="MBH0236454.1"/>
    <property type="molecule type" value="Genomic_DNA"/>
</dbReference>
<dbReference type="Proteomes" id="UP000631694">
    <property type="component" value="Unassembled WGS sequence"/>
</dbReference>
<sequence>MDAFRWIAVVLSTVLGLGIARILTGYATAFKLRHRTTADWLPLLLSAVILGEMLQFWWAIAELGGRTGWTLPDFTLLLALVVQLFLAAALVAPTEADLAEGDSAFARDGRWAFAIIAAFHLTAIVANAWFWEEPLLSLASAGVVALAAISTIGALVNRRRVQIAVLACYAPLTIADVLLQSPASY</sequence>
<proteinExistence type="predicted"/>
<name>A0A931MXW8_9HYPH</name>
<keyword evidence="1" id="KW-0472">Membrane</keyword>
<evidence type="ECO:0000313" key="3">
    <source>
        <dbReference type="Proteomes" id="UP000631694"/>
    </source>
</evidence>